<evidence type="ECO:0000313" key="6">
    <source>
        <dbReference type="Proteomes" id="UP000235392"/>
    </source>
</evidence>
<evidence type="ECO:0000313" key="5">
    <source>
        <dbReference type="Proteomes" id="UP000235388"/>
    </source>
</evidence>
<dbReference type="Proteomes" id="UP000235392">
    <property type="component" value="Unassembled WGS sequence"/>
</dbReference>
<sequence>MSTQRSISPDSLQSSVSGRSTYTDSCGSVGSGSSSSAPIHPTLFIRDSRRKNYGNVHGRHQLTESDFGFRLSTSLSTKIRRLLSNPAHLPKALFNRKSHLQPSVDRAINRISSIAKPSITSSVPRSTFTLHFTFLAIHKTEAFLQRLS</sequence>
<reference evidence="5 6" key="1">
    <citation type="submission" date="2017-11" db="EMBL/GenBank/DDBJ databases">
        <title>De novo assembly and phasing of dikaryotic genomes from two isolates of Puccinia coronata f. sp. avenae, the causal agent of oat crown rust.</title>
        <authorList>
            <person name="Miller M.E."/>
            <person name="Zhang Y."/>
            <person name="Omidvar V."/>
            <person name="Sperschneider J."/>
            <person name="Schwessinger B."/>
            <person name="Raley C."/>
            <person name="Palmer J.M."/>
            <person name="Garnica D."/>
            <person name="Upadhyaya N."/>
            <person name="Rathjen J."/>
            <person name="Taylor J.M."/>
            <person name="Park R.F."/>
            <person name="Dodds P.N."/>
            <person name="Hirsch C.D."/>
            <person name="Kianian S.F."/>
            <person name="Figueroa M."/>
        </authorList>
    </citation>
    <scope>NUCLEOTIDE SEQUENCE [LARGE SCALE GENOMIC DNA]</scope>
    <source>
        <strain evidence="3">12NC29</strain>
        <strain evidence="2">12SD80</strain>
    </source>
</reference>
<keyword evidence="5" id="KW-1185">Reference proteome</keyword>
<evidence type="ECO:0000313" key="2">
    <source>
        <dbReference type="EMBL" id="PLW13140.1"/>
    </source>
</evidence>
<organism evidence="3 5">
    <name type="scientific">Puccinia coronata f. sp. avenae</name>
    <dbReference type="NCBI Taxonomy" id="200324"/>
    <lineage>
        <taxon>Eukaryota</taxon>
        <taxon>Fungi</taxon>
        <taxon>Dikarya</taxon>
        <taxon>Basidiomycota</taxon>
        <taxon>Pucciniomycotina</taxon>
        <taxon>Pucciniomycetes</taxon>
        <taxon>Pucciniales</taxon>
        <taxon>Pucciniaceae</taxon>
        <taxon>Puccinia</taxon>
    </lineage>
</organism>
<dbReference type="AlphaFoldDB" id="A0A2N5SNU1"/>
<comment type="caution">
    <text evidence="3">The sequence shown here is derived from an EMBL/GenBank/DDBJ whole genome shotgun (WGS) entry which is preliminary data.</text>
</comment>
<accession>A0A2N5SNU1</accession>
<evidence type="ECO:0000313" key="3">
    <source>
        <dbReference type="EMBL" id="PLW14906.1"/>
    </source>
</evidence>
<dbReference type="Proteomes" id="UP000235388">
    <property type="component" value="Unassembled WGS sequence"/>
</dbReference>
<name>A0A2N5SNU1_9BASI</name>
<feature type="compositionally biased region" description="Polar residues" evidence="1">
    <location>
        <begin position="1"/>
        <end position="24"/>
    </location>
</feature>
<protein>
    <submittedName>
        <fullName evidence="3">Uncharacterized protein</fullName>
    </submittedName>
</protein>
<gene>
    <name evidence="3" type="ORF">PCANC_14786</name>
    <name evidence="4" type="ORF">PCASD_06092</name>
    <name evidence="2" type="ORF">PCASD_18244</name>
</gene>
<feature type="region of interest" description="Disordered" evidence="1">
    <location>
        <begin position="1"/>
        <end position="36"/>
    </location>
</feature>
<dbReference type="EMBL" id="PGCI01000862">
    <property type="protein sequence ID" value="PLW13140.1"/>
    <property type="molecule type" value="Genomic_DNA"/>
</dbReference>
<dbReference type="EMBL" id="PGCI01000072">
    <property type="protein sequence ID" value="PLW43032.1"/>
    <property type="molecule type" value="Genomic_DNA"/>
</dbReference>
<evidence type="ECO:0000313" key="4">
    <source>
        <dbReference type="EMBL" id="PLW43032.1"/>
    </source>
</evidence>
<evidence type="ECO:0000256" key="1">
    <source>
        <dbReference type="SAM" id="MobiDB-lite"/>
    </source>
</evidence>
<feature type="compositionally biased region" description="Low complexity" evidence="1">
    <location>
        <begin position="25"/>
        <end position="36"/>
    </location>
</feature>
<proteinExistence type="predicted"/>
<dbReference type="OrthoDB" id="2507196at2759"/>
<dbReference type="EMBL" id="PGCJ01000909">
    <property type="protein sequence ID" value="PLW14906.1"/>
    <property type="molecule type" value="Genomic_DNA"/>
</dbReference>